<keyword evidence="4" id="KW-1185">Reference proteome</keyword>
<dbReference type="AlphaFoldDB" id="A0A087HG29"/>
<reference evidence="4" key="1">
    <citation type="journal article" date="2015" name="Nat. Plants">
        <title>Genome expansion of Arabis alpina linked with retrotransposition and reduced symmetric DNA methylation.</title>
        <authorList>
            <person name="Willing E.M."/>
            <person name="Rawat V."/>
            <person name="Mandakova T."/>
            <person name="Maumus F."/>
            <person name="James G.V."/>
            <person name="Nordstroem K.J."/>
            <person name="Becker C."/>
            <person name="Warthmann N."/>
            <person name="Chica C."/>
            <person name="Szarzynska B."/>
            <person name="Zytnicki M."/>
            <person name="Albani M.C."/>
            <person name="Kiefer C."/>
            <person name="Bergonzi S."/>
            <person name="Castaings L."/>
            <person name="Mateos J.L."/>
            <person name="Berns M.C."/>
            <person name="Bujdoso N."/>
            <person name="Piofczyk T."/>
            <person name="de Lorenzo L."/>
            <person name="Barrero-Sicilia C."/>
            <person name="Mateos I."/>
            <person name="Piednoel M."/>
            <person name="Hagmann J."/>
            <person name="Chen-Min-Tao R."/>
            <person name="Iglesias-Fernandez R."/>
            <person name="Schuster S.C."/>
            <person name="Alonso-Blanco C."/>
            <person name="Roudier F."/>
            <person name="Carbonero P."/>
            <person name="Paz-Ares J."/>
            <person name="Davis S.J."/>
            <person name="Pecinka A."/>
            <person name="Quesneville H."/>
            <person name="Colot V."/>
            <person name="Lysak M.A."/>
            <person name="Weigel D."/>
            <person name="Coupland G."/>
            <person name="Schneeberger K."/>
        </authorList>
    </citation>
    <scope>NUCLEOTIDE SEQUENCE [LARGE SCALE GENOMIC DNA]</scope>
    <source>
        <strain evidence="4">cv. Pajares</strain>
    </source>
</reference>
<keyword evidence="1" id="KW-0175">Coiled coil</keyword>
<feature type="region of interest" description="Disordered" evidence="2">
    <location>
        <begin position="214"/>
        <end position="315"/>
    </location>
</feature>
<feature type="coiled-coil region" evidence="1">
    <location>
        <begin position="401"/>
        <end position="432"/>
    </location>
</feature>
<feature type="compositionally biased region" description="Basic and acidic residues" evidence="2">
    <location>
        <begin position="178"/>
        <end position="188"/>
    </location>
</feature>
<accession>A0A087HG29</accession>
<organism evidence="3 4">
    <name type="scientific">Arabis alpina</name>
    <name type="common">Alpine rock-cress</name>
    <dbReference type="NCBI Taxonomy" id="50452"/>
    <lineage>
        <taxon>Eukaryota</taxon>
        <taxon>Viridiplantae</taxon>
        <taxon>Streptophyta</taxon>
        <taxon>Embryophyta</taxon>
        <taxon>Tracheophyta</taxon>
        <taxon>Spermatophyta</taxon>
        <taxon>Magnoliopsida</taxon>
        <taxon>eudicotyledons</taxon>
        <taxon>Gunneridae</taxon>
        <taxon>Pentapetalae</taxon>
        <taxon>rosids</taxon>
        <taxon>malvids</taxon>
        <taxon>Brassicales</taxon>
        <taxon>Brassicaceae</taxon>
        <taxon>Arabideae</taxon>
        <taxon>Arabis</taxon>
    </lineage>
</organism>
<feature type="compositionally biased region" description="Basic and acidic residues" evidence="2">
    <location>
        <begin position="249"/>
        <end position="307"/>
    </location>
</feature>
<dbReference type="Gramene" id="KFK41081">
    <property type="protein sequence ID" value="KFK41081"/>
    <property type="gene ID" value="AALP_AA2G083000"/>
</dbReference>
<evidence type="ECO:0000313" key="4">
    <source>
        <dbReference type="Proteomes" id="UP000029120"/>
    </source>
</evidence>
<evidence type="ECO:0000313" key="3">
    <source>
        <dbReference type="EMBL" id="KFK41081.1"/>
    </source>
</evidence>
<evidence type="ECO:0000256" key="2">
    <source>
        <dbReference type="SAM" id="MobiDB-lite"/>
    </source>
</evidence>
<gene>
    <name evidence="3" type="ordered locus">AALP_Aa2g083000</name>
</gene>
<feature type="compositionally biased region" description="Basic and acidic residues" evidence="2">
    <location>
        <begin position="600"/>
        <end position="609"/>
    </location>
</feature>
<sequence length="609" mass="67949">MSNIPSIDPRLFLLRRLDRPPLDRRSRTRPTVGPRMLVPEATRRDLTPPIESRLMRMTHGSIRAVMVVVVLAAERGGVVNIDEFEEISSFSPTGNTGSFYISPRVEPVKRKTPKDSVITLLRKDKGHIRHWPDFLSYRIDRSYPRVFVSDFYIPLEDHSPEPPSDSNKKKDSSHKKKDLTPLKKKSEPVRSQAREAPVVKFNLDVVDSDEELELPEAAPVVETEGLRPEKAPINHGRGKGTMTGGLFADSRRAEAARLEREKQKEALRRTQKEEEKRKKGEAEAKKKKRPEEERRTTKPALEKKRSAQEALGSGDRVEKMLAGYNFLSDAWYASDQKNRNLNTQNGELVSESNRSKEARCKAEQEVTKLKDLLNHSEQMNGDLIAKEDVLNSKVAALTSALAEAEEIKKKEMSRVEDEVAELKSSSKDAVARAVGEAKRRAKDKLRRSLEIMEERSRAQTEVDRLASLANQVVGTIRRMDKAAKDEAPIDAAKKEKLKARLVTCNAEADKIVHPPLPVDSSDDEEVEPRRNVALDISLSDSSDDEAERTEVEGVAEPDGAEKAVATDATYAADVADVADAVDGATGEPIAPLFSQPDANLEEREPEVAS</sequence>
<evidence type="ECO:0000256" key="1">
    <source>
        <dbReference type="SAM" id="Coils"/>
    </source>
</evidence>
<dbReference type="EMBL" id="CM002870">
    <property type="protein sequence ID" value="KFK41081.1"/>
    <property type="molecule type" value="Genomic_DNA"/>
</dbReference>
<dbReference type="Proteomes" id="UP000029120">
    <property type="component" value="Chromosome 2"/>
</dbReference>
<protein>
    <submittedName>
        <fullName evidence="3">Uncharacterized protein</fullName>
    </submittedName>
</protein>
<feature type="region of interest" description="Disordered" evidence="2">
    <location>
        <begin position="585"/>
        <end position="609"/>
    </location>
</feature>
<name>A0A087HG29_ARAAL</name>
<feature type="region of interest" description="Disordered" evidence="2">
    <location>
        <begin position="508"/>
        <end position="562"/>
    </location>
</feature>
<proteinExistence type="predicted"/>
<feature type="region of interest" description="Disordered" evidence="2">
    <location>
        <begin position="157"/>
        <end position="193"/>
    </location>
</feature>
<feature type="compositionally biased region" description="Basic and acidic residues" evidence="2">
    <location>
        <begin position="157"/>
        <end position="170"/>
    </location>
</feature>